<evidence type="ECO:0000259" key="14">
    <source>
        <dbReference type="Pfam" id="PF07715"/>
    </source>
</evidence>
<proteinExistence type="inferred from homology"/>
<keyword evidence="8 12" id="KW-0798">TonB box</keyword>
<feature type="domain" description="TonB-dependent receptor-like beta-barrel" evidence="13">
    <location>
        <begin position="271"/>
        <end position="686"/>
    </location>
</feature>
<reference evidence="15 16" key="1">
    <citation type="submission" date="2020-06" db="EMBL/GenBank/DDBJ databases">
        <authorList>
            <person name="Criscuolo A."/>
        </authorList>
    </citation>
    <scope>NUCLEOTIDE SEQUENCE [LARGE SCALE GENOMIC DNA]</scope>
    <source>
        <strain evidence="16">CIP 110025</strain>
    </source>
</reference>
<organism evidence="15 16">
    <name type="scientific">Flavobacterium chungangense</name>
    <dbReference type="NCBI Taxonomy" id="554283"/>
    <lineage>
        <taxon>Bacteria</taxon>
        <taxon>Pseudomonadati</taxon>
        <taxon>Bacteroidota</taxon>
        <taxon>Flavobacteriia</taxon>
        <taxon>Flavobacteriales</taxon>
        <taxon>Flavobacteriaceae</taxon>
        <taxon>Flavobacterium</taxon>
    </lineage>
</organism>
<dbReference type="InterPro" id="IPR012910">
    <property type="entry name" value="Plug_dom"/>
</dbReference>
<keyword evidence="2 11" id="KW-0813">Transport</keyword>
<dbReference type="InterPro" id="IPR039426">
    <property type="entry name" value="TonB-dep_rcpt-like"/>
</dbReference>
<evidence type="ECO:0000256" key="6">
    <source>
        <dbReference type="ARBA" id="ARBA00023004"/>
    </source>
</evidence>
<keyword evidence="16" id="KW-1185">Reference proteome</keyword>
<keyword evidence="9 11" id="KW-0472">Membrane</keyword>
<evidence type="ECO:0000256" key="10">
    <source>
        <dbReference type="ARBA" id="ARBA00023237"/>
    </source>
</evidence>
<dbReference type="SUPFAM" id="SSF56935">
    <property type="entry name" value="Porins"/>
    <property type="match status" value="1"/>
</dbReference>
<keyword evidence="6" id="KW-0408">Iron</keyword>
<evidence type="ECO:0000256" key="5">
    <source>
        <dbReference type="ARBA" id="ARBA00022692"/>
    </source>
</evidence>
<keyword evidence="5 11" id="KW-0812">Transmembrane</keyword>
<dbReference type="Proteomes" id="UP000556700">
    <property type="component" value="Unassembled WGS sequence"/>
</dbReference>
<dbReference type="AlphaFoldDB" id="A0A6V6YXJ0"/>
<keyword evidence="4" id="KW-0410">Iron transport</keyword>
<evidence type="ECO:0000256" key="2">
    <source>
        <dbReference type="ARBA" id="ARBA00022448"/>
    </source>
</evidence>
<evidence type="ECO:0000256" key="4">
    <source>
        <dbReference type="ARBA" id="ARBA00022496"/>
    </source>
</evidence>
<dbReference type="EMBL" id="CAIJDO010000125">
    <property type="protein sequence ID" value="CAD0004200.1"/>
    <property type="molecule type" value="Genomic_DNA"/>
</dbReference>
<evidence type="ECO:0000256" key="7">
    <source>
        <dbReference type="ARBA" id="ARBA00023065"/>
    </source>
</evidence>
<comment type="subcellular location">
    <subcellularLocation>
        <location evidence="1 11">Cell outer membrane</location>
        <topology evidence="1 11">Multi-pass membrane protein</topology>
    </subcellularLocation>
</comment>
<dbReference type="GO" id="GO:0009279">
    <property type="term" value="C:cell outer membrane"/>
    <property type="evidence" value="ECO:0007669"/>
    <property type="project" value="UniProtKB-SubCell"/>
</dbReference>
<comment type="similarity">
    <text evidence="11 12">Belongs to the TonB-dependent receptor family.</text>
</comment>
<gene>
    <name evidence="15" type="ORF">FLACHUCJ7_01778</name>
</gene>
<accession>A0A6V6YXJ0</accession>
<feature type="domain" description="TonB-dependent receptor plug" evidence="14">
    <location>
        <begin position="83"/>
        <end position="190"/>
    </location>
</feature>
<dbReference type="Gene3D" id="2.40.170.20">
    <property type="entry name" value="TonB-dependent receptor, beta-barrel domain"/>
    <property type="match status" value="1"/>
</dbReference>
<keyword evidence="10 11" id="KW-0998">Cell outer membrane</keyword>
<dbReference type="PANTHER" id="PTHR32552:SF81">
    <property type="entry name" value="TONB-DEPENDENT OUTER MEMBRANE RECEPTOR"/>
    <property type="match status" value="1"/>
</dbReference>
<name>A0A6V6YXJ0_9FLAO</name>
<sequence>MCFKTSETPFTHKQKLCLYVFKNYAQKLNYPFMLLKKCLFFFLSAIVFQNTFAQQEKSKSIDSLKTEKLEEVIISSLHINDSLQNAPASIGILSKKELIQNNATDITNVVNTIPGVFMQSSNFTTTRISIRGIGARTPYGTNKIRAFYGSIPLTSGNSETVIDDIDLENLNQIEIIKGPLSSIYGSGLGGAILISPQLSKNNGQTAGVSSVFGSFGLLKNSLNYSLDEKKSSLNLSYHNLKSDGWRENSAYKREGITLAGELFRKQNSKLTYFSNYTYLKGYIPSSINKEAYGNNPQSGAPTWVASKGFKEYKSTLTRLAYDFKINEHLNNSTSVFINYKDSNEPRPFDILRQYTFTTGARTQFSGNFKIKASTTQFIAGVEHFRDNYNGNTFENLYQQNNGLGSVQGNQLTENDQKRNFYNVFSQLRTLLSEKFEIQAGLNYNKTQFELNNYTVNSDQKYNYDGIFSPQLSFLFKPTNEQTLYFSASRGFSMPATEETLTSTGLINPDIQPENGYNFEVGGKFYFFNKRLYSEVAVYRMEIKDLLVAKRIGDDQYEGVNVGKTLHEGIEITLKHNWQINPFLNLNSYVAASVGKYKFKKFIDKENDYSENKLTGVPANKVNAGLFLNTRLGIYLNADYQFVDEIPMNDANSAYSDSYAIINLKTGYRFEILHNLTSNLAFGINNVTNEKYASLILPNALPVGTSSARYYYPGLPVNYYGTVSLNYLF</sequence>
<dbReference type="PANTHER" id="PTHR32552">
    <property type="entry name" value="FERRICHROME IRON RECEPTOR-RELATED"/>
    <property type="match status" value="1"/>
</dbReference>
<dbReference type="InterPro" id="IPR037066">
    <property type="entry name" value="Plug_dom_sf"/>
</dbReference>
<evidence type="ECO:0000256" key="12">
    <source>
        <dbReference type="RuleBase" id="RU003357"/>
    </source>
</evidence>
<evidence type="ECO:0000256" key="8">
    <source>
        <dbReference type="ARBA" id="ARBA00023077"/>
    </source>
</evidence>
<dbReference type="Pfam" id="PF07715">
    <property type="entry name" value="Plug"/>
    <property type="match status" value="1"/>
</dbReference>
<evidence type="ECO:0000256" key="1">
    <source>
        <dbReference type="ARBA" id="ARBA00004571"/>
    </source>
</evidence>
<keyword evidence="15" id="KW-0675">Receptor</keyword>
<dbReference type="Gene3D" id="2.170.130.10">
    <property type="entry name" value="TonB-dependent receptor, plug domain"/>
    <property type="match status" value="1"/>
</dbReference>
<dbReference type="InterPro" id="IPR036942">
    <property type="entry name" value="Beta-barrel_TonB_sf"/>
</dbReference>
<evidence type="ECO:0000313" key="16">
    <source>
        <dbReference type="Proteomes" id="UP000556700"/>
    </source>
</evidence>
<protein>
    <submittedName>
        <fullName evidence="15">TonB-dependent receptor</fullName>
    </submittedName>
</protein>
<evidence type="ECO:0000256" key="9">
    <source>
        <dbReference type="ARBA" id="ARBA00023136"/>
    </source>
</evidence>
<keyword evidence="3 11" id="KW-1134">Transmembrane beta strand</keyword>
<dbReference type="Pfam" id="PF00593">
    <property type="entry name" value="TonB_dep_Rec_b-barrel"/>
    <property type="match status" value="1"/>
</dbReference>
<dbReference type="InterPro" id="IPR000531">
    <property type="entry name" value="Beta-barrel_TonB"/>
</dbReference>
<dbReference type="GO" id="GO:0006826">
    <property type="term" value="P:iron ion transport"/>
    <property type="evidence" value="ECO:0007669"/>
    <property type="project" value="UniProtKB-KW"/>
</dbReference>
<keyword evidence="7" id="KW-0406">Ion transport</keyword>
<evidence type="ECO:0000256" key="3">
    <source>
        <dbReference type="ARBA" id="ARBA00022452"/>
    </source>
</evidence>
<evidence type="ECO:0000256" key="11">
    <source>
        <dbReference type="PROSITE-ProRule" id="PRU01360"/>
    </source>
</evidence>
<dbReference type="PROSITE" id="PS52016">
    <property type="entry name" value="TONB_DEPENDENT_REC_3"/>
    <property type="match status" value="1"/>
</dbReference>
<evidence type="ECO:0000259" key="13">
    <source>
        <dbReference type="Pfam" id="PF00593"/>
    </source>
</evidence>
<evidence type="ECO:0000313" key="15">
    <source>
        <dbReference type="EMBL" id="CAD0004200.1"/>
    </source>
</evidence>
<comment type="caution">
    <text evidence="15">The sequence shown here is derived from an EMBL/GenBank/DDBJ whole genome shotgun (WGS) entry which is preliminary data.</text>
</comment>